<feature type="transmembrane region" description="Helical" evidence="6">
    <location>
        <begin position="350"/>
        <end position="367"/>
    </location>
</feature>
<dbReference type="InterPro" id="IPR011701">
    <property type="entry name" value="MFS"/>
</dbReference>
<keyword evidence="2" id="KW-0813">Transport</keyword>
<feature type="domain" description="Major facilitator superfamily (MFS) profile" evidence="7">
    <location>
        <begin position="37"/>
        <end position="563"/>
    </location>
</feature>
<dbReference type="GO" id="GO:0005886">
    <property type="term" value="C:plasma membrane"/>
    <property type="evidence" value="ECO:0007669"/>
    <property type="project" value="UniProtKB-SubCell"/>
</dbReference>
<feature type="transmembrane region" description="Helical" evidence="6">
    <location>
        <begin position="160"/>
        <end position="179"/>
    </location>
</feature>
<gene>
    <name evidence="8" type="ORF">CHT91_10485</name>
</gene>
<feature type="transmembrane region" description="Helical" evidence="6">
    <location>
        <begin position="232"/>
        <end position="252"/>
    </location>
</feature>
<feature type="transmembrane region" description="Helical" evidence="6">
    <location>
        <begin position="379"/>
        <end position="399"/>
    </location>
</feature>
<accession>A0A3E2DC36</accession>
<organism evidence="8 9">
    <name type="scientific">Cutibacterium avidum</name>
    <dbReference type="NCBI Taxonomy" id="33010"/>
    <lineage>
        <taxon>Bacteria</taxon>
        <taxon>Bacillati</taxon>
        <taxon>Actinomycetota</taxon>
        <taxon>Actinomycetes</taxon>
        <taxon>Propionibacteriales</taxon>
        <taxon>Propionibacteriaceae</taxon>
        <taxon>Cutibacterium</taxon>
    </lineage>
</organism>
<feature type="transmembrane region" description="Helical" evidence="6">
    <location>
        <begin position="191"/>
        <end position="211"/>
    </location>
</feature>
<dbReference type="AlphaFoldDB" id="A0A3E2DC36"/>
<feature type="transmembrane region" description="Helical" evidence="6">
    <location>
        <begin position="38"/>
        <end position="63"/>
    </location>
</feature>
<sequence>MLRSLVLRSVGGVERNAVTDRSSAATAAQRVPGRWKALAVLAAGLSLIILDGTIVGVALPTMISALDLDLTDAQWVNAIYNVIFAALLLGAGRLGDRVGRRTTFAAGVVLFVGGSLLAAMASGSGSLIASRAVQGVGGALVLPSTLSSVNSLFQGKDRAAAFGIWGAVMSGMAALGPLLGGVLTEYASWRWIFWVNLPLGLLVLAGIAAWVPQTRGKQAEKGVDVDGLLTSAIGFGLLVFGLIEATSLGWWTKKEPLKVFGWSWPESWSMSPVPWAIAIGLVFIALFIVWKSHRAKIGRDALIDLTLFRVGTFSWGNLTAATVAIGEFSLMFVLPLFLVNSVGLSTVRTGVVLAAMALGAFFSGASARHLAARVGAPGVVVLGLALEVVGVGLLAWTVGAQASTWFVMLTLVVYGIGLGLASAQLTSTVLHDIPQEHSGAGSASQSTVRQLGSAFGAAIAGSALGSAMSHTIPDEVSSTSGVPTKVLDKLVRATQDSAGSAITGLRNASPDSPFIRSLGDARNAVIHGLETGFAHAAAWSIGFSALFLVLGLLGSFMVMRQARRQEA</sequence>
<dbReference type="GO" id="GO:0022857">
    <property type="term" value="F:transmembrane transporter activity"/>
    <property type="evidence" value="ECO:0007669"/>
    <property type="project" value="InterPro"/>
</dbReference>
<evidence type="ECO:0000256" key="5">
    <source>
        <dbReference type="ARBA" id="ARBA00023136"/>
    </source>
</evidence>
<dbReference type="PROSITE" id="PS50850">
    <property type="entry name" value="MFS"/>
    <property type="match status" value="1"/>
</dbReference>
<dbReference type="PANTHER" id="PTHR42718">
    <property type="entry name" value="MAJOR FACILITATOR SUPERFAMILY MULTIDRUG TRANSPORTER MFSC"/>
    <property type="match status" value="1"/>
</dbReference>
<dbReference type="EMBL" id="NOWI01000009">
    <property type="protein sequence ID" value="RFT42969.1"/>
    <property type="molecule type" value="Genomic_DNA"/>
</dbReference>
<evidence type="ECO:0000259" key="7">
    <source>
        <dbReference type="PROSITE" id="PS50850"/>
    </source>
</evidence>
<evidence type="ECO:0000313" key="9">
    <source>
        <dbReference type="Proteomes" id="UP000259211"/>
    </source>
</evidence>
<dbReference type="InterPro" id="IPR020846">
    <property type="entry name" value="MFS_dom"/>
</dbReference>
<feature type="transmembrane region" description="Helical" evidence="6">
    <location>
        <begin position="405"/>
        <end position="430"/>
    </location>
</feature>
<keyword evidence="4 6" id="KW-1133">Transmembrane helix</keyword>
<feature type="transmembrane region" description="Helical" evidence="6">
    <location>
        <begin position="537"/>
        <end position="559"/>
    </location>
</feature>
<feature type="transmembrane region" description="Helical" evidence="6">
    <location>
        <begin position="75"/>
        <end position="92"/>
    </location>
</feature>
<comment type="caution">
    <text evidence="8">The sequence shown here is derived from an EMBL/GenBank/DDBJ whole genome shotgun (WGS) entry which is preliminary data.</text>
</comment>
<dbReference type="Gene3D" id="1.20.1720.10">
    <property type="entry name" value="Multidrug resistance protein D"/>
    <property type="match status" value="1"/>
</dbReference>
<dbReference type="Gene3D" id="1.20.1250.20">
    <property type="entry name" value="MFS general substrate transporter like domains"/>
    <property type="match status" value="1"/>
</dbReference>
<reference evidence="8 9" key="1">
    <citation type="submission" date="2017-07" db="EMBL/GenBank/DDBJ databases">
        <authorList>
            <person name="Sun Z.S."/>
            <person name="Albrecht U."/>
            <person name="Echele G."/>
            <person name="Lee C.C."/>
        </authorList>
    </citation>
    <scope>NUCLEOTIDE SEQUENCE [LARGE SCALE GENOMIC DNA]</scope>
    <source>
        <strain evidence="8 9">P16-029</strain>
    </source>
</reference>
<evidence type="ECO:0000256" key="3">
    <source>
        <dbReference type="ARBA" id="ARBA00022692"/>
    </source>
</evidence>
<proteinExistence type="predicted"/>
<evidence type="ECO:0000256" key="2">
    <source>
        <dbReference type="ARBA" id="ARBA00022448"/>
    </source>
</evidence>
<feature type="transmembrane region" description="Helical" evidence="6">
    <location>
        <begin position="318"/>
        <end position="338"/>
    </location>
</feature>
<dbReference type="PANTHER" id="PTHR42718:SF9">
    <property type="entry name" value="MAJOR FACILITATOR SUPERFAMILY MULTIDRUG TRANSPORTER MFSC"/>
    <property type="match status" value="1"/>
</dbReference>
<protein>
    <submittedName>
        <fullName evidence="8">MFS transporter</fullName>
    </submittedName>
</protein>
<name>A0A3E2DC36_9ACTN</name>
<feature type="transmembrane region" description="Helical" evidence="6">
    <location>
        <begin position="451"/>
        <end position="472"/>
    </location>
</feature>
<evidence type="ECO:0000313" key="8">
    <source>
        <dbReference type="EMBL" id="RFT42969.1"/>
    </source>
</evidence>
<dbReference type="Proteomes" id="UP000259211">
    <property type="component" value="Unassembled WGS sequence"/>
</dbReference>
<feature type="transmembrane region" description="Helical" evidence="6">
    <location>
        <begin position="135"/>
        <end position="153"/>
    </location>
</feature>
<feature type="transmembrane region" description="Helical" evidence="6">
    <location>
        <begin position="272"/>
        <end position="290"/>
    </location>
</feature>
<keyword evidence="5 6" id="KW-0472">Membrane</keyword>
<keyword evidence="3 6" id="KW-0812">Transmembrane</keyword>
<comment type="subcellular location">
    <subcellularLocation>
        <location evidence="1">Cell membrane</location>
        <topology evidence="1">Multi-pass membrane protein</topology>
    </subcellularLocation>
</comment>
<feature type="transmembrane region" description="Helical" evidence="6">
    <location>
        <begin position="104"/>
        <end position="129"/>
    </location>
</feature>
<evidence type="ECO:0000256" key="6">
    <source>
        <dbReference type="SAM" id="Phobius"/>
    </source>
</evidence>
<evidence type="ECO:0000256" key="4">
    <source>
        <dbReference type="ARBA" id="ARBA00022989"/>
    </source>
</evidence>
<dbReference type="SUPFAM" id="SSF103473">
    <property type="entry name" value="MFS general substrate transporter"/>
    <property type="match status" value="2"/>
</dbReference>
<dbReference type="InterPro" id="IPR036259">
    <property type="entry name" value="MFS_trans_sf"/>
</dbReference>
<dbReference type="CDD" id="cd17321">
    <property type="entry name" value="MFS_MMR_MDR_like"/>
    <property type="match status" value="1"/>
</dbReference>
<dbReference type="Pfam" id="PF07690">
    <property type="entry name" value="MFS_1"/>
    <property type="match status" value="1"/>
</dbReference>
<evidence type="ECO:0000256" key="1">
    <source>
        <dbReference type="ARBA" id="ARBA00004651"/>
    </source>
</evidence>